<sequence>MKNARQNVECTIEKLQTAKNDLKNALSTVEKDENRKNIQCSLEAVENALRQTENTINNYVEH</sequence>
<organism evidence="2 3">
    <name type="scientific">Clostridium fallax</name>
    <dbReference type="NCBI Taxonomy" id="1533"/>
    <lineage>
        <taxon>Bacteria</taxon>
        <taxon>Bacillati</taxon>
        <taxon>Bacillota</taxon>
        <taxon>Clostridia</taxon>
        <taxon>Eubacteriales</taxon>
        <taxon>Clostridiaceae</taxon>
        <taxon>Clostridium</taxon>
    </lineage>
</organism>
<dbReference type="STRING" id="1533.SAMN05443638_12520"/>
<dbReference type="EMBL" id="FQVM01000025">
    <property type="protein sequence ID" value="SHF02296.1"/>
    <property type="molecule type" value="Genomic_DNA"/>
</dbReference>
<accession>A0A1M4Y9L7</accession>
<dbReference type="RefSeq" id="WP_072897120.1">
    <property type="nucleotide sequence ID" value="NZ_FQVM01000025.1"/>
</dbReference>
<gene>
    <name evidence="2" type="ORF">SAMN05443638_12520</name>
</gene>
<evidence type="ECO:0000313" key="2">
    <source>
        <dbReference type="EMBL" id="SHF02296.1"/>
    </source>
</evidence>
<evidence type="ECO:0000313" key="3">
    <source>
        <dbReference type="Proteomes" id="UP000184035"/>
    </source>
</evidence>
<reference evidence="2 3" key="1">
    <citation type="submission" date="2016-11" db="EMBL/GenBank/DDBJ databases">
        <authorList>
            <person name="Jaros S."/>
            <person name="Januszkiewicz K."/>
            <person name="Wedrychowicz H."/>
        </authorList>
    </citation>
    <scope>NUCLEOTIDE SEQUENCE [LARGE SCALE GENOMIC DNA]</scope>
    <source>
        <strain evidence="2 3">DSM 2631</strain>
    </source>
</reference>
<keyword evidence="1" id="KW-0175">Coiled coil</keyword>
<feature type="coiled-coil region" evidence="1">
    <location>
        <begin position="1"/>
        <end position="62"/>
    </location>
</feature>
<proteinExistence type="predicted"/>
<dbReference type="OrthoDB" id="1915540at2"/>
<keyword evidence="3" id="KW-1185">Reference proteome</keyword>
<dbReference type="AlphaFoldDB" id="A0A1M4Y9L7"/>
<dbReference type="Proteomes" id="UP000184035">
    <property type="component" value="Unassembled WGS sequence"/>
</dbReference>
<name>A0A1M4Y9L7_9CLOT</name>
<protein>
    <submittedName>
        <fullName evidence="2">Type III secretion system, E component of needle</fullName>
    </submittedName>
</protein>
<evidence type="ECO:0000256" key="1">
    <source>
        <dbReference type="SAM" id="Coils"/>
    </source>
</evidence>